<keyword evidence="2" id="KW-0732">Signal</keyword>
<gene>
    <name evidence="3" type="ORF">SK803_37115</name>
</gene>
<evidence type="ECO:0000313" key="4">
    <source>
        <dbReference type="Proteomes" id="UP001285521"/>
    </source>
</evidence>
<dbReference type="InterPro" id="IPR024520">
    <property type="entry name" value="DUF3558"/>
</dbReference>
<dbReference type="Pfam" id="PF12079">
    <property type="entry name" value="DUF3558"/>
    <property type="match status" value="1"/>
</dbReference>
<feature type="compositionally biased region" description="Polar residues" evidence="1">
    <location>
        <begin position="28"/>
        <end position="38"/>
    </location>
</feature>
<proteinExistence type="predicted"/>
<evidence type="ECO:0000256" key="1">
    <source>
        <dbReference type="SAM" id="MobiDB-lite"/>
    </source>
</evidence>
<dbReference type="Proteomes" id="UP001285521">
    <property type="component" value="Unassembled WGS sequence"/>
</dbReference>
<reference evidence="3 4" key="2">
    <citation type="submission" date="2023-11" db="EMBL/GenBank/DDBJ databases">
        <authorList>
            <person name="Lara A.C."/>
            <person name="Chronakova A."/>
        </authorList>
    </citation>
    <scope>NUCLEOTIDE SEQUENCE [LARGE SCALE GENOMIC DNA]</scope>
    <source>
        <strain evidence="3 4">BCCO 10_0856</strain>
    </source>
</reference>
<name>A0ABU4TCE6_9PSEU</name>
<dbReference type="RefSeq" id="WP_319970868.1">
    <property type="nucleotide sequence ID" value="NZ_JAXAVW010000039.1"/>
</dbReference>
<feature type="chain" id="PRO_5045175482" evidence="2">
    <location>
        <begin position="18"/>
        <end position="180"/>
    </location>
</feature>
<reference evidence="3 4" key="1">
    <citation type="submission" date="2023-11" db="EMBL/GenBank/DDBJ databases">
        <title>Lentzea sokolovensis, sp. nov., Lentzea kristufkii, sp. nov., and Lentzea miocenensis, sp. nov., rare actinobacteria from Sokolov Coal Basin, Miocene lacustrine sediment, Czech Republic.</title>
        <authorList>
            <person name="Lara A."/>
            <person name="Kotroba L."/>
            <person name="Nouioui I."/>
            <person name="Neumann-Schaal M."/>
            <person name="Mast Y."/>
            <person name="Chronakova A."/>
        </authorList>
    </citation>
    <scope>NUCLEOTIDE SEQUENCE [LARGE SCALE GENOMIC DNA]</scope>
    <source>
        <strain evidence="3 4">BCCO 10_0856</strain>
    </source>
</reference>
<comment type="caution">
    <text evidence="3">The sequence shown here is derived from an EMBL/GenBank/DDBJ whole genome shotgun (WGS) entry which is preliminary data.</text>
</comment>
<feature type="region of interest" description="Disordered" evidence="1">
    <location>
        <begin position="15"/>
        <end position="61"/>
    </location>
</feature>
<feature type="compositionally biased region" description="Low complexity" evidence="1">
    <location>
        <begin position="40"/>
        <end position="54"/>
    </location>
</feature>
<evidence type="ECO:0000313" key="3">
    <source>
        <dbReference type="EMBL" id="MDX8035851.1"/>
    </source>
</evidence>
<evidence type="ECO:0000256" key="2">
    <source>
        <dbReference type="SAM" id="SignalP"/>
    </source>
</evidence>
<feature type="signal peptide" evidence="2">
    <location>
        <begin position="1"/>
        <end position="17"/>
    </location>
</feature>
<protein>
    <submittedName>
        <fullName evidence="3">DUF3558 domain-containing protein</fullName>
    </submittedName>
</protein>
<dbReference type="EMBL" id="JAXAVW010000039">
    <property type="protein sequence ID" value="MDX8035851.1"/>
    <property type="molecule type" value="Genomic_DNA"/>
</dbReference>
<keyword evidence="4" id="KW-1185">Reference proteome</keyword>
<sequence length="180" mass="18076">MLTSLAAAALVAITACTGSTPGDPKPTPNTGSNTSSEDAGSPTSSPTSTKSSGSLADTDPCSLLTKSEAEQVLGTLDEEPKQEKLGTARTCQFSPKRVSLGVGIRTNVGLAGLQPNGGEIKDVKVGSHQAKQLLGATGSCGVYLGVDSSSRVDVVLNAGASTDPCPLALKIAELVEPKLP</sequence>
<accession>A0ABU4TCE6</accession>
<organism evidence="3 4">
    <name type="scientific">Lentzea miocenica</name>
    <dbReference type="NCBI Taxonomy" id="3095431"/>
    <lineage>
        <taxon>Bacteria</taxon>
        <taxon>Bacillati</taxon>
        <taxon>Actinomycetota</taxon>
        <taxon>Actinomycetes</taxon>
        <taxon>Pseudonocardiales</taxon>
        <taxon>Pseudonocardiaceae</taxon>
        <taxon>Lentzea</taxon>
    </lineage>
</organism>